<dbReference type="STRING" id="1325564.NSJP_0812"/>
<reference evidence="1 2" key="1">
    <citation type="submission" date="2017-03" db="EMBL/GenBank/DDBJ databases">
        <authorList>
            <person name="Afonso C.L."/>
            <person name="Miller P.J."/>
            <person name="Scott M.A."/>
            <person name="Spackman E."/>
            <person name="Goraichik I."/>
            <person name="Dimitrov K.M."/>
            <person name="Suarez D.L."/>
            <person name="Swayne D.E."/>
        </authorList>
    </citation>
    <scope>NUCLEOTIDE SEQUENCE [LARGE SCALE GENOMIC DNA]</scope>
    <source>
        <strain evidence="1">Genome sequencing of Nitrospira japonica strain NJ11</strain>
    </source>
</reference>
<dbReference type="Proteomes" id="UP000192042">
    <property type="component" value="Chromosome I"/>
</dbReference>
<organism evidence="1 2">
    <name type="scientific">Nitrospira japonica</name>
    <dbReference type="NCBI Taxonomy" id="1325564"/>
    <lineage>
        <taxon>Bacteria</taxon>
        <taxon>Pseudomonadati</taxon>
        <taxon>Nitrospirota</taxon>
        <taxon>Nitrospiria</taxon>
        <taxon>Nitrospirales</taxon>
        <taxon>Nitrospiraceae</taxon>
        <taxon>Nitrospira</taxon>
    </lineage>
</organism>
<evidence type="ECO:0000313" key="1">
    <source>
        <dbReference type="EMBL" id="SLM46984.1"/>
    </source>
</evidence>
<name>A0A1W1I1W9_9BACT</name>
<evidence type="ECO:0000313" key="2">
    <source>
        <dbReference type="Proteomes" id="UP000192042"/>
    </source>
</evidence>
<protein>
    <submittedName>
        <fullName evidence="1">Uncharacterized protein</fullName>
    </submittedName>
</protein>
<proteinExistence type="predicted"/>
<sequence length="20" mass="2231">MEGETVVSGRIAIEELIRDI</sequence>
<gene>
    <name evidence="1" type="ORF">NSJP_0812</name>
</gene>
<dbReference type="EMBL" id="LT828648">
    <property type="protein sequence ID" value="SLM46984.1"/>
    <property type="molecule type" value="Genomic_DNA"/>
</dbReference>
<dbReference type="KEGG" id="nja:NSJP_0812"/>
<accession>A0A1W1I1W9</accession>
<keyword evidence="2" id="KW-1185">Reference proteome</keyword>
<dbReference type="AlphaFoldDB" id="A0A1W1I1W9"/>